<dbReference type="UniPathway" id="UPA00275">
    <property type="reaction ID" value="UER00402"/>
</dbReference>
<dbReference type="InterPro" id="IPR002125">
    <property type="entry name" value="CMP_dCMP_dom"/>
</dbReference>
<dbReference type="InterPro" id="IPR004794">
    <property type="entry name" value="Eubact_RibD"/>
</dbReference>
<evidence type="ECO:0000256" key="2">
    <source>
        <dbReference type="ARBA" id="ARBA00013173"/>
    </source>
</evidence>
<organism evidence="7">
    <name type="scientific">marine metagenome</name>
    <dbReference type="NCBI Taxonomy" id="408172"/>
    <lineage>
        <taxon>unclassified sequences</taxon>
        <taxon>metagenomes</taxon>
        <taxon>ecological metagenomes</taxon>
    </lineage>
</organism>
<dbReference type="PANTHER" id="PTHR38011:SF7">
    <property type="entry name" value="2,5-DIAMINO-6-RIBOSYLAMINO-4(3H)-PYRIMIDINONE 5'-PHOSPHATE REDUCTASE"/>
    <property type="match status" value="1"/>
</dbReference>
<comment type="pathway">
    <text evidence="1">Cofactor biosynthesis; riboflavin biosynthesis; 5-amino-6-(D-ribitylamino)uracil from GTP: step 3/4.</text>
</comment>
<keyword evidence="4" id="KW-0560">Oxidoreductase</keyword>
<dbReference type="PROSITE" id="PS51747">
    <property type="entry name" value="CYT_DCMP_DEAMINASES_2"/>
    <property type="match status" value="1"/>
</dbReference>
<dbReference type="NCBIfam" id="TIGR00326">
    <property type="entry name" value="eubact_ribD"/>
    <property type="match status" value="1"/>
</dbReference>
<gene>
    <name evidence="7" type="ORF">METZ01_LOCUS341894</name>
</gene>
<feature type="non-terminal residue" evidence="7">
    <location>
        <position position="328"/>
    </location>
</feature>
<sequence>QTSFMSRALELARKGRCRVSPNPMVGCVIVKDGEIIGEGYHEQFGAPHAEVMAIKNVRMNPVDSIAYVNLEPCCITGKTPPCTNVFKESGISEVFIGMLDPNPEVNGKGVKELEKNGIITHVGIMEKESNRLNQGFSKWITKKLPFVIAKVAQTHDGYMGVNSETSIWITGDVSKRHTHILRSEVDAILIGRQTALIDNPSLTVRKVKGVNPRRVILDTNRKLPLSLEIFNDNKAETLVLCSEDGFNKTKTHFCTYLPVKEKNDSLSPYHILKALAEEGITSILIEGGQAVLHSFISEDLIDQIYIYTSSEKLEGADLINPLELSRTW</sequence>
<dbReference type="GO" id="GO:0008835">
    <property type="term" value="F:diaminohydroxyphosphoribosylaminopyrimidine deaminase activity"/>
    <property type="evidence" value="ECO:0007669"/>
    <property type="project" value="InterPro"/>
</dbReference>
<dbReference type="InterPro" id="IPR024072">
    <property type="entry name" value="DHFR-like_dom_sf"/>
</dbReference>
<dbReference type="Pfam" id="PF00383">
    <property type="entry name" value="dCMP_cyt_deam_1"/>
    <property type="match status" value="1"/>
</dbReference>
<accession>A0A382QVU7</accession>
<evidence type="ECO:0000256" key="3">
    <source>
        <dbReference type="ARBA" id="ARBA00022857"/>
    </source>
</evidence>
<evidence type="ECO:0000313" key="7">
    <source>
        <dbReference type="EMBL" id="SVC89040.1"/>
    </source>
</evidence>
<dbReference type="EMBL" id="UINC01116949">
    <property type="protein sequence ID" value="SVC89040.1"/>
    <property type="molecule type" value="Genomic_DNA"/>
</dbReference>
<dbReference type="GO" id="GO:0008703">
    <property type="term" value="F:5-amino-6-(5-phosphoribosylamino)uracil reductase activity"/>
    <property type="evidence" value="ECO:0007669"/>
    <property type="project" value="UniProtKB-EC"/>
</dbReference>
<dbReference type="GO" id="GO:0009231">
    <property type="term" value="P:riboflavin biosynthetic process"/>
    <property type="evidence" value="ECO:0007669"/>
    <property type="project" value="UniProtKB-UniPathway"/>
</dbReference>
<dbReference type="PANTHER" id="PTHR38011">
    <property type="entry name" value="DIHYDROFOLATE REDUCTASE FAMILY PROTEIN (AFU_ORTHOLOGUE AFUA_8G06820)"/>
    <property type="match status" value="1"/>
</dbReference>
<keyword evidence="5" id="KW-0511">Multifunctional enzyme</keyword>
<proteinExistence type="predicted"/>
<reference evidence="7" key="1">
    <citation type="submission" date="2018-05" db="EMBL/GenBank/DDBJ databases">
        <authorList>
            <person name="Lanie J.A."/>
            <person name="Ng W.-L."/>
            <person name="Kazmierczak K.M."/>
            <person name="Andrzejewski T.M."/>
            <person name="Davidsen T.M."/>
            <person name="Wayne K.J."/>
            <person name="Tettelin H."/>
            <person name="Glass J.I."/>
            <person name="Rusch D."/>
            <person name="Podicherti R."/>
            <person name="Tsui H.-C.T."/>
            <person name="Winkler M.E."/>
        </authorList>
    </citation>
    <scope>NUCLEOTIDE SEQUENCE</scope>
</reference>
<keyword evidence="3" id="KW-0521">NADP</keyword>
<feature type="domain" description="CMP/dCMP-type deaminase" evidence="6">
    <location>
        <begin position="1"/>
        <end position="112"/>
    </location>
</feature>
<feature type="non-terminal residue" evidence="7">
    <location>
        <position position="1"/>
    </location>
</feature>
<dbReference type="InterPro" id="IPR002734">
    <property type="entry name" value="RibDG_C"/>
</dbReference>
<dbReference type="AlphaFoldDB" id="A0A382QVU7"/>
<evidence type="ECO:0000256" key="4">
    <source>
        <dbReference type="ARBA" id="ARBA00023002"/>
    </source>
</evidence>
<dbReference type="EC" id="1.1.1.193" evidence="2"/>
<name>A0A382QVU7_9ZZZZ</name>
<dbReference type="Pfam" id="PF01872">
    <property type="entry name" value="RibD_C"/>
    <property type="match status" value="1"/>
</dbReference>
<dbReference type="SUPFAM" id="SSF53597">
    <property type="entry name" value="Dihydrofolate reductase-like"/>
    <property type="match status" value="1"/>
</dbReference>
<evidence type="ECO:0000256" key="1">
    <source>
        <dbReference type="ARBA" id="ARBA00004910"/>
    </source>
</evidence>
<protein>
    <recommendedName>
        <fullName evidence="2">5-amino-6-(5-phosphoribosylamino)uracil reductase</fullName>
        <ecNumber evidence="2">1.1.1.193</ecNumber>
    </recommendedName>
</protein>
<dbReference type="Gene3D" id="3.40.140.10">
    <property type="entry name" value="Cytidine Deaminase, domain 2"/>
    <property type="match status" value="1"/>
</dbReference>
<evidence type="ECO:0000256" key="5">
    <source>
        <dbReference type="ARBA" id="ARBA00023268"/>
    </source>
</evidence>
<dbReference type="PIRSF" id="PIRSF006769">
    <property type="entry name" value="RibD"/>
    <property type="match status" value="1"/>
</dbReference>
<dbReference type="Gene3D" id="3.40.430.10">
    <property type="entry name" value="Dihydrofolate Reductase, subunit A"/>
    <property type="match status" value="1"/>
</dbReference>
<dbReference type="CDD" id="cd01284">
    <property type="entry name" value="Riboflavin_deaminase-reductase"/>
    <property type="match status" value="1"/>
</dbReference>
<evidence type="ECO:0000259" key="6">
    <source>
        <dbReference type="PROSITE" id="PS51747"/>
    </source>
</evidence>
<dbReference type="InterPro" id="IPR050765">
    <property type="entry name" value="Riboflavin_Biosynth_HTPR"/>
</dbReference>
<dbReference type="SUPFAM" id="SSF53927">
    <property type="entry name" value="Cytidine deaminase-like"/>
    <property type="match status" value="1"/>
</dbReference>
<dbReference type="InterPro" id="IPR016193">
    <property type="entry name" value="Cytidine_deaminase-like"/>
</dbReference>